<dbReference type="CDD" id="cd00667">
    <property type="entry name" value="ring_hydroxylating_dioxygenases_beta"/>
    <property type="match status" value="1"/>
</dbReference>
<dbReference type="InterPro" id="IPR032710">
    <property type="entry name" value="NTF2-like_dom_sf"/>
</dbReference>
<protein>
    <submittedName>
        <fullName evidence="3">3-phenylpropionate dioxygenase</fullName>
    </submittedName>
</protein>
<dbReference type="Gene3D" id="3.10.450.50">
    <property type="match status" value="1"/>
</dbReference>
<dbReference type="SUPFAM" id="SSF54427">
    <property type="entry name" value="NTF2-like"/>
    <property type="match status" value="1"/>
</dbReference>
<dbReference type="InterPro" id="IPR000391">
    <property type="entry name" value="Rng_hydr_dOase-bsu"/>
</dbReference>
<name>A0A917RMW2_9NOCA</name>
<keyword evidence="2" id="KW-0560">Oxidoreductase</keyword>
<dbReference type="Pfam" id="PF00866">
    <property type="entry name" value="Ring_hydroxyl_B"/>
    <property type="match status" value="1"/>
</dbReference>
<comment type="caution">
    <text evidence="3">The sequence shown here is derived from an EMBL/GenBank/DDBJ whole genome shotgun (WGS) entry which is preliminary data.</text>
</comment>
<keyword evidence="4" id="KW-1185">Reference proteome</keyword>
<evidence type="ECO:0000256" key="2">
    <source>
        <dbReference type="ARBA" id="ARBA00023002"/>
    </source>
</evidence>
<evidence type="ECO:0000313" key="4">
    <source>
        <dbReference type="Proteomes" id="UP000638263"/>
    </source>
</evidence>
<dbReference type="AlphaFoldDB" id="A0A917RMW2"/>
<sequence length="187" mass="21132">MTTGTTPDSQLGVDPDQRIRVGEPPHGELHEFLDDEAVLLDNDRLTEWLHTLAEDLVYRAPVRVTRNRAEGLGFAAAMAHFDDTYNSIARRIKRATESPNAWAVDPPSRVQRHISNVRVYRTPEPAEYRVLSYVLAVRSHADFADLDIVSAERDDLVRRTAQGLLLARRDIYLVQSTLGVPNLAFFL</sequence>
<dbReference type="EMBL" id="BMMH01000006">
    <property type="protein sequence ID" value="GGL15249.1"/>
    <property type="molecule type" value="Genomic_DNA"/>
</dbReference>
<dbReference type="NCBIfam" id="NF007479">
    <property type="entry name" value="PRK10069.1"/>
    <property type="match status" value="1"/>
</dbReference>
<reference evidence="3" key="1">
    <citation type="journal article" date="2014" name="Int. J. Syst. Evol. Microbiol.">
        <title>Complete genome sequence of Corynebacterium casei LMG S-19264T (=DSM 44701T), isolated from a smear-ripened cheese.</title>
        <authorList>
            <consortium name="US DOE Joint Genome Institute (JGI-PGF)"/>
            <person name="Walter F."/>
            <person name="Albersmeier A."/>
            <person name="Kalinowski J."/>
            <person name="Ruckert C."/>
        </authorList>
    </citation>
    <scope>NUCLEOTIDE SEQUENCE</scope>
    <source>
        <strain evidence="3">CGMCC 4.3508</strain>
    </source>
</reference>
<keyword evidence="3" id="KW-0223">Dioxygenase</keyword>
<dbReference type="PANTHER" id="PTHR41534:SF2">
    <property type="entry name" value="3-PHENYLPROPIONATE_CINNAMIC ACID DIOXYGENASE SUBUNIT BETA"/>
    <property type="match status" value="1"/>
</dbReference>
<reference evidence="3" key="2">
    <citation type="submission" date="2020-09" db="EMBL/GenBank/DDBJ databases">
        <authorList>
            <person name="Sun Q."/>
            <person name="Zhou Y."/>
        </authorList>
    </citation>
    <scope>NUCLEOTIDE SEQUENCE</scope>
    <source>
        <strain evidence="3">CGMCC 4.3508</strain>
    </source>
</reference>
<evidence type="ECO:0000313" key="3">
    <source>
        <dbReference type="EMBL" id="GGL15249.1"/>
    </source>
</evidence>
<comment type="similarity">
    <text evidence="1">Belongs to the bacterial ring-hydroxylating dioxygenase beta subunit family.</text>
</comment>
<gene>
    <name evidence="3" type="ORF">GCM10011588_32260</name>
</gene>
<accession>A0A917RMW2</accession>
<dbReference type="Proteomes" id="UP000638263">
    <property type="component" value="Unassembled WGS sequence"/>
</dbReference>
<dbReference type="GO" id="GO:0019380">
    <property type="term" value="P:3-phenylpropionate catabolic process"/>
    <property type="evidence" value="ECO:0007669"/>
    <property type="project" value="TreeGrafter"/>
</dbReference>
<dbReference type="RefSeq" id="WP_063916379.1">
    <property type="nucleotide sequence ID" value="NZ_BMMH01000006.1"/>
</dbReference>
<proteinExistence type="inferred from homology"/>
<dbReference type="PANTHER" id="PTHR41534">
    <property type="entry name" value="BLR3401 PROTEIN"/>
    <property type="match status" value="1"/>
</dbReference>
<dbReference type="GO" id="GO:0051213">
    <property type="term" value="F:dioxygenase activity"/>
    <property type="evidence" value="ECO:0007669"/>
    <property type="project" value="UniProtKB-KW"/>
</dbReference>
<evidence type="ECO:0000256" key="1">
    <source>
        <dbReference type="ARBA" id="ARBA00009570"/>
    </source>
</evidence>
<organism evidence="3 4">
    <name type="scientific">Nocardia jinanensis</name>
    <dbReference type="NCBI Taxonomy" id="382504"/>
    <lineage>
        <taxon>Bacteria</taxon>
        <taxon>Bacillati</taxon>
        <taxon>Actinomycetota</taxon>
        <taxon>Actinomycetes</taxon>
        <taxon>Mycobacteriales</taxon>
        <taxon>Nocardiaceae</taxon>
        <taxon>Nocardia</taxon>
    </lineage>
</organism>